<protein>
    <submittedName>
        <fullName evidence="7">Uncharacterized protein</fullName>
    </submittedName>
</protein>
<keyword evidence="4 6" id="KW-0472">Membrane</keyword>
<dbReference type="OrthoDB" id="1046782at2759"/>
<evidence type="ECO:0000256" key="6">
    <source>
        <dbReference type="SAM" id="Phobius"/>
    </source>
</evidence>
<evidence type="ECO:0000256" key="2">
    <source>
        <dbReference type="ARBA" id="ARBA00022692"/>
    </source>
</evidence>
<feature type="transmembrane region" description="Helical" evidence="6">
    <location>
        <begin position="443"/>
        <end position="462"/>
    </location>
</feature>
<feature type="compositionally biased region" description="Basic and acidic residues" evidence="5">
    <location>
        <begin position="94"/>
        <end position="103"/>
    </location>
</feature>
<keyword evidence="3 6" id="KW-1133">Transmembrane helix</keyword>
<proteinExistence type="predicted"/>
<evidence type="ECO:0000256" key="3">
    <source>
        <dbReference type="ARBA" id="ARBA00022989"/>
    </source>
</evidence>
<keyword evidence="8" id="KW-1185">Reference proteome</keyword>
<evidence type="ECO:0000313" key="7">
    <source>
        <dbReference type="EMBL" id="KAJ4387558.1"/>
    </source>
</evidence>
<feature type="transmembrane region" description="Helical" evidence="6">
    <location>
        <begin position="482"/>
        <end position="503"/>
    </location>
</feature>
<dbReference type="Proteomes" id="UP001140453">
    <property type="component" value="Unassembled WGS sequence"/>
</dbReference>
<dbReference type="GO" id="GO:0016020">
    <property type="term" value="C:membrane"/>
    <property type="evidence" value="ECO:0007669"/>
    <property type="project" value="UniProtKB-SubCell"/>
</dbReference>
<organism evidence="7 8">
    <name type="scientific">Gnomoniopsis smithogilvyi</name>
    <dbReference type="NCBI Taxonomy" id="1191159"/>
    <lineage>
        <taxon>Eukaryota</taxon>
        <taxon>Fungi</taxon>
        <taxon>Dikarya</taxon>
        <taxon>Ascomycota</taxon>
        <taxon>Pezizomycotina</taxon>
        <taxon>Sordariomycetes</taxon>
        <taxon>Sordariomycetidae</taxon>
        <taxon>Diaporthales</taxon>
        <taxon>Gnomoniaceae</taxon>
        <taxon>Gnomoniopsis</taxon>
    </lineage>
</organism>
<dbReference type="EMBL" id="JAPEVB010000005">
    <property type="protein sequence ID" value="KAJ4387558.1"/>
    <property type="molecule type" value="Genomic_DNA"/>
</dbReference>
<evidence type="ECO:0000256" key="4">
    <source>
        <dbReference type="ARBA" id="ARBA00023136"/>
    </source>
</evidence>
<feature type="region of interest" description="Disordered" evidence="5">
    <location>
        <begin position="94"/>
        <end position="121"/>
    </location>
</feature>
<dbReference type="Gene3D" id="1.20.58.340">
    <property type="entry name" value="Magnesium transport protein CorA, transmembrane region"/>
    <property type="match status" value="1"/>
</dbReference>
<dbReference type="AlphaFoldDB" id="A0A9W9CUG9"/>
<feature type="compositionally biased region" description="Basic and acidic residues" evidence="5">
    <location>
        <begin position="112"/>
        <end position="121"/>
    </location>
</feature>
<evidence type="ECO:0000313" key="8">
    <source>
        <dbReference type="Proteomes" id="UP001140453"/>
    </source>
</evidence>
<dbReference type="SUPFAM" id="SSF144083">
    <property type="entry name" value="Magnesium transport protein CorA, transmembrane region"/>
    <property type="match status" value="1"/>
</dbReference>
<evidence type="ECO:0000256" key="5">
    <source>
        <dbReference type="SAM" id="MobiDB-lite"/>
    </source>
</evidence>
<keyword evidence="2 6" id="KW-0812">Transmembrane</keyword>
<name>A0A9W9CUG9_9PEZI</name>
<sequence>MARHEYSIFQSIANHAKGKKATWGTATDADPMQGIDAFAFRNMPKVNARPKFKNLRSGFLTDETAVEWLRRQDSHTPGDVGPLDARIKILISDETERRTEKPDALAQSGEFHMSRESVDAAEEHLQPDALAQSGQFHMSRGSFDAAEEHLHLPVQTIPNLKNIWGIQSCEFIVGEGKRGNEATRLEITMNSTSIPELPRQGIGLSYDFSTRTTTAFVKGDNAVVYKGTDEKRKKDHNEYQPWILARRIRNGLSNSLPLWQHPLLVPVILLQHELAGIRNFLRDKLRSSSVEISSQMRVDYDRQAALLGGLNHKKDGKEDRVKFTNDLNELLCSAHSIRRALKVSQQNAAFLLSVADDIEKLDKNDEKFGKAADAIPSHINRTIKDTIKTFNRGAAGFEAGVDSIISNLEVQLSILSFVAAQIDSNRSAEMSAKAGLDSIAMKTLALVTAVFLPATFIATLFSLDMFDWQASSDSAVVSQNFWIFWAVSIPLSIFILGVWWFIWDLERNYYANRFAQNFQPGDPIHIGRILWDTLNKRHRGHGLKKVEVSSA</sequence>
<reference evidence="7" key="1">
    <citation type="submission" date="2022-10" db="EMBL/GenBank/DDBJ databases">
        <title>Tapping the CABI collections for fungal endophytes: first genome assemblies for Collariella, Neodidymelliopsis, Ascochyta clinopodiicola, Didymella pomorum, Didymosphaeria variabile, Neocosmospora piperis and Neocucurbitaria cava.</title>
        <authorList>
            <person name="Hill R."/>
        </authorList>
    </citation>
    <scope>NUCLEOTIDE SEQUENCE</scope>
    <source>
        <strain evidence="7">IMI 355082</strain>
    </source>
</reference>
<comment type="subcellular location">
    <subcellularLocation>
        <location evidence="1">Membrane</location>
        <topology evidence="1">Multi-pass membrane protein</topology>
    </subcellularLocation>
</comment>
<gene>
    <name evidence="7" type="ORF">N0V93_008153</name>
</gene>
<comment type="caution">
    <text evidence="7">The sequence shown here is derived from an EMBL/GenBank/DDBJ whole genome shotgun (WGS) entry which is preliminary data.</text>
</comment>
<dbReference type="InterPro" id="IPR045863">
    <property type="entry name" value="CorA_TM1_TM2"/>
</dbReference>
<evidence type="ECO:0000256" key="1">
    <source>
        <dbReference type="ARBA" id="ARBA00004141"/>
    </source>
</evidence>
<accession>A0A9W9CUG9</accession>